<feature type="region of interest" description="Disordered" evidence="1">
    <location>
        <begin position="327"/>
        <end position="358"/>
    </location>
</feature>
<name>A0A1L7X4X4_9HELO</name>
<evidence type="ECO:0000256" key="1">
    <source>
        <dbReference type="SAM" id="MobiDB-lite"/>
    </source>
</evidence>
<evidence type="ECO:0000313" key="2">
    <source>
        <dbReference type="EMBL" id="CZR60062.1"/>
    </source>
</evidence>
<feature type="region of interest" description="Disordered" evidence="1">
    <location>
        <begin position="189"/>
        <end position="220"/>
    </location>
</feature>
<dbReference type="Gene3D" id="3.40.1090.10">
    <property type="entry name" value="Cytosolic phospholipase A2 catalytic domain"/>
    <property type="match status" value="1"/>
</dbReference>
<organism evidence="2 3">
    <name type="scientific">Phialocephala subalpina</name>
    <dbReference type="NCBI Taxonomy" id="576137"/>
    <lineage>
        <taxon>Eukaryota</taxon>
        <taxon>Fungi</taxon>
        <taxon>Dikarya</taxon>
        <taxon>Ascomycota</taxon>
        <taxon>Pezizomycotina</taxon>
        <taxon>Leotiomycetes</taxon>
        <taxon>Helotiales</taxon>
        <taxon>Mollisiaceae</taxon>
        <taxon>Phialocephala</taxon>
        <taxon>Phialocephala fortinii species complex</taxon>
    </lineage>
</organism>
<dbReference type="AlphaFoldDB" id="A0A1L7X4X4"/>
<feature type="region of interest" description="Disordered" evidence="1">
    <location>
        <begin position="13"/>
        <end position="71"/>
    </location>
</feature>
<dbReference type="EMBL" id="FJOG01000015">
    <property type="protein sequence ID" value="CZR60062.1"/>
    <property type="molecule type" value="Genomic_DNA"/>
</dbReference>
<keyword evidence="3" id="KW-1185">Reference proteome</keyword>
<gene>
    <name evidence="2" type="ORF">PAC_09957</name>
</gene>
<feature type="compositionally biased region" description="Polar residues" evidence="1">
    <location>
        <begin position="197"/>
        <end position="208"/>
    </location>
</feature>
<dbReference type="OrthoDB" id="4850804at2759"/>
<protein>
    <submittedName>
        <fullName evidence="2">Uncharacterized protein</fullName>
    </submittedName>
</protein>
<proteinExistence type="predicted"/>
<dbReference type="Proteomes" id="UP000184330">
    <property type="component" value="Unassembled WGS sequence"/>
</dbReference>
<accession>A0A1L7X4X4</accession>
<sequence length="553" mass="61513">MPHTLQAFDQHGIEVSDTHSSQSEVPDSRPGLKSVSDRLPGIPGHQDFPQRPVHRQRRDQRTPPEPLVPPQSVQFVVFTPQTIGTVKTGLRGPKTKEQRDHAAKMWRIGSCQSCKKERIRCQPSHKSFQNRQANIATSSTLVENRGQGSISPPDSISLGGYGAPSRSYAILARAYVVVRRSVEKRRRLIVKVGKQPQPVSEDQGQSHQRQGDRSDQEMTNLSLDCPFSSQISYPISDYMGMMRGPFLRDRHSIYADLVDPSRQSFQHNENLWSEREDIPLPHIPPYLDRSASLVPQNNPHVRSADFDVAAPRGSPLNFYDWLEPSNHRGRDPLSSPGSIAGDALPTGSTRLPSTHDSHGVGNGRLNVLSLDGWGIRGYGSLVMLKQLTDRITRTEIARIDTSVDCGKDFIRTSRAKSISNIIGRTSNGDITPAILSRLHKTIYGCIDAYRPIAERVFGSFDAEILRSSIHCTINGLEKQPGLLDLDSEIWKVSLQSEIRITYLRETSVRELAQSGCGAAGGINDSSDIGSREDFVRRRDREVAHIFEAMAAEL</sequence>
<reference evidence="2 3" key="1">
    <citation type="submission" date="2016-03" db="EMBL/GenBank/DDBJ databases">
        <authorList>
            <person name="Ploux O."/>
        </authorList>
    </citation>
    <scope>NUCLEOTIDE SEQUENCE [LARGE SCALE GENOMIC DNA]</scope>
    <source>
        <strain evidence="2 3">UAMH 11012</strain>
    </source>
</reference>
<evidence type="ECO:0000313" key="3">
    <source>
        <dbReference type="Proteomes" id="UP000184330"/>
    </source>
</evidence>